<organism evidence="2 3">
    <name type="scientific">Vallitalea guaymasensis</name>
    <dbReference type="NCBI Taxonomy" id="1185412"/>
    <lineage>
        <taxon>Bacteria</taxon>
        <taxon>Bacillati</taxon>
        <taxon>Bacillota</taxon>
        <taxon>Clostridia</taxon>
        <taxon>Lachnospirales</taxon>
        <taxon>Vallitaleaceae</taxon>
        <taxon>Vallitalea</taxon>
    </lineage>
</organism>
<feature type="transmembrane region" description="Helical" evidence="1">
    <location>
        <begin position="38"/>
        <end position="57"/>
    </location>
</feature>
<dbReference type="EMBL" id="CP058561">
    <property type="protein sequence ID" value="QUH31273.1"/>
    <property type="molecule type" value="Genomic_DNA"/>
</dbReference>
<evidence type="ECO:0000256" key="1">
    <source>
        <dbReference type="SAM" id="Phobius"/>
    </source>
</evidence>
<dbReference type="AlphaFoldDB" id="A0A8J8MED1"/>
<reference evidence="2 3" key="1">
    <citation type="submission" date="2020-07" db="EMBL/GenBank/DDBJ databases">
        <title>Vallitalea guaymasensis genome.</title>
        <authorList>
            <person name="Postec A."/>
        </authorList>
    </citation>
    <scope>NUCLEOTIDE SEQUENCE [LARGE SCALE GENOMIC DNA]</scope>
    <source>
        <strain evidence="2 3">Ra1766G1</strain>
    </source>
</reference>
<dbReference type="KEGG" id="vgu:HYG85_21030"/>
<keyword evidence="3" id="KW-1185">Reference proteome</keyword>
<name>A0A8J8MED1_9FIRM</name>
<feature type="transmembrane region" description="Helical" evidence="1">
    <location>
        <begin position="113"/>
        <end position="133"/>
    </location>
</feature>
<evidence type="ECO:0000313" key="2">
    <source>
        <dbReference type="EMBL" id="QUH31273.1"/>
    </source>
</evidence>
<feature type="transmembrane region" description="Helical" evidence="1">
    <location>
        <begin position="139"/>
        <end position="160"/>
    </location>
</feature>
<feature type="transmembrane region" description="Helical" evidence="1">
    <location>
        <begin position="77"/>
        <end position="101"/>
    </location>
</feature>
<dbReference type="RefSeq" id="WP_212691332.1">
    <property type="nucleotide sequence ID" value="NZ_CP058561.1"/>
</dbReference>
<sequence length="174" mass="19848">MSFLYGDICTWCSIILIIALVILSITKKMQKMKITVNIILFIYGLLGSFTLPSYLMVRLGRSHRVDKDFIKWASVKFYDYSLILAAITLIILALAIVIFIFSKKVISGNLKLIMVFGQISLIVIAFLLGLNTINKKFDLAIFLLNMSYFNALVLFGINIFDNLTRRLSYDKINN</sequence>
<evidence type="ECO:0000313" key="3">
    <source>
        <dbReference type="Proteomes" id="UP000677305"/>
    </source>
</evidence>
<feature type="transmembrane region" description="Helical" evidence="1">
    <location>
        <begin position="6"/>
        <end position="26"/>
    </location>
</feature>
<keyword evidence="1" id="KW-1133">Transmembrane helix</keyword>
<proteinExistence type="predicted"/>
<protein>
    <submittedName>
        <fullName evidence="2">Uncharacterized protein</fullName>
    </submittedName>
</protein>
<keyword evidence="1" id="KW-0472">Membrane</keyword>
<accession>A0A8J8MED1</accession>
<gene>
    <name evidence="2" type="ORF">HYG85_21030</name>
</gene>
<dbReference type="Proteomes" id="UP000677305">
    <property type="component" value="Chromosome"/>
</dbReference>
<keyword evidence="1" id="KW-0812">Transmembrane</keyword>